<dbReference type="Proteomes" id="UP000677803">
    <property type="component" value="Unassembled WGS sequence"/>
</dbReference>
<dbReference type="EMBL" id="CAJRST010022223">
    <property type="protein sequence ID" value="CAG5958524.1"/>
    <property type="molecule type" value="Genomic_DNA"/>
</dbReference>
<sequence length="87" mass="9256">MSGSAAVAGSFATTLNAAAVVMAAGFLITRILLLCLYLIELNYSSAVPTARQDGEKKQANGFGTRRPLHYIRALRHRAATVELGTGY</sequence>
<name>A0A8S4BMV1_9TELE</name>
<organism evidence="1 2">
    <name type="scientific">Menidia menidia</name>
    <name type="common">Atlantic silverside</name>
    <dbReference type="NCBI Taxonomy" id="238744"/>
    <lineage>
        <taxon>Eukaryota</taxon>
        <taxon>Metazoa</taxon>
        <taxon>Chordata</taxon>
        <taxon>Craniata</taxon>
        <taxon>Vertebrata</taxon>
        <taxon>Euteleostomi</taxon>
        <taxon>Actinopterygii</taxon>
        <taxon>Neopterygii</taxon>
        <taxon>Teleostei</taxon>
        <taxon>Neoteleostei</taxon>
        <taxon>Acanthomorphata</taxon>
        <taxon>Ovalentaria</taxon>
        <taxon>Atherinomorphae</taxon>
        <taxon>Atheriniformes</taxon>
        <taxon>Atherinopsidae</taxon>
        <taxon>Menidiinae</taxon>
        <taxon>Menidia</taxon>
    </lineage>
</organism>
<gene>
    <name evidence="1" type="ORF">MMEN_LOCUS15342</name>
</gene>
<proteinExistence type="predicted"/>
<keyword evidence="2" id="KW-1185">Reference proteome</keyword>
<evidence type="ECO:0000313" key="1">
    <source>
        <dbReference type="EMBL" id="CAG5958524.1"/>
    </source>
</evidence>
<protein>
    <submittedName>
        <fullName evidence="1">(Atlantic silverside) hypothetical protein</fullName>
    </submittedName>
</protein>
<dbReference type="AlphaFoldDB" id="A0A8S4BMV1"/>
<evidence type="ECO:0000313" key="2">
    <source>
        <dbReference type="Proteomes" id="UP000677803"/>
    </source>
</evidence>
<accession>A0A8S4BMV1</accession>
<dbReference type="OrthoDB" id="8876783at2759"/>
<reference evidence="1" key="1">
    <citation type="submission" date="2021-05" db="EMBL/GenBank/DDBJ databases">
        <authorList>
            <person name="Tigano A."/>
        </authorList>
    </citation>
    <scope>NUCLEOTIDE SEQUENCE</scope>
</reference>
<comment type="caution">
    <text evidence="1">The sequence shown here is derived from an EMBL/GenBank/DDBJ whole genome shotgun (WGS) entry which is preliminary data.</text>
</comment>